<dbReference type="Proteomes" id="UP000468388">
    <property type="component" value="Unassembled WGS sequence"/>
</dbReference>
<keyword evidence="2" id="KW-1185">Reference proteome</keyword>
<protein>
    <submittedName>
        <fullName evidence="1">Uncharacterized protein</fullName>
    </submittedName>
</protein>
<gene>
    <name evidence="1" type="ORF">GO495_15745</name>
</gene>
<reference evidence="1 2" key="1">
    <citation type="submission" date="2019-12" db="EMBL/GenBank/DDBJ databases">
        <title>The draft genomic sequence of strain Chitinophaga oryziterrae JCM 16595.</title>
        <authorList>
            <person name="Zhang X."/>
        </authorList>
    </citation>
    <scope>NUCLEOTIDE SEQUENCE [LARGE SCALE GENOMIC DNA]</scope>
    <source>
        <strain evidence="1 2">JCM 16595</strain>
    </source>
</reference>
<proteinExistence type="predicted"/>
<dbReference type="EMBL" id="WRXO01000004">
    <property type="protein sequence ID" value="MVT42045.1"/>
    <property type="molecule type" value="Genomic_DNA"/>
</dbReference>
<dbReference type="PROSITE" id="PS51257">
    <property type="entry name" value="PROKAR_LIPOPROTEIN"/>
    <property type="match status" value="1"/>
</dbReference>
<organism evidence="1 2">
    <name type="scientific">Chitinophaga oryziterrae</name>
    <dbReference type="NCBI Taxonomy" id="1031224"/>
    <lineage>
        <taxon>Bacteria</taxon>
        <taxon>Pseudomonadati</taxon>
        <taxon>Bacteroidota</taxon>
        <taxon>Chitinophagia</taxon>
        <taxon>Chitinophagales</taxon>
        <taxon>Chitinophagaceae</taxon>
        <taxon>Chitinophaga</taxon>
    </lineage>
</organism>
<evidence type="ECO:0000313" key="1">
    <source>
        <dbReference type="EMBL" id="MVT42045.1"/>
    </source>
</evidence>
<sequence>MKKIILFGAIAGVTGFYACTKDGKTVTVTNTLHDTTTINVFASGKVNADVLTAGLKVAYATPVADSVLPAASTNASAPVLDTTYDKTYTVVRSRYLTIYPPNVAGYVAGYYVQIVGAKSYFKVDYTKANGLRQAARQARLANALKTADNARISSKNVPGIRGTGDGYIDSSIVFKLPASINGDTFYVKYAAYDTLNRVSRPVTAMVVILPEGSDALTDSLTGTWKYYSYRDYENGQYTSDWSVDTGYVSSYRYYDCTNNTLTASGSETAYYIPYYTYSHIWQYTFDKYNMKNLTTSVNRVLDVSNSTCSNYVYVVNNNGKMGAESTGGLSYDRGSRKLTLIYDNDGTGSNIDLHYDTYYLSELTDSTLIMSYYNNNGDDNSAELYKFIKQ</sequence>
<accession>A0A6N8J9S7</accession>
<dbReference type="OrthoDB" id="627345at2"/>
<evidence type="ECO:0000313" key="2">
    <source>
        <dbReference type="Proteomes" id="UP000468388"/>
    </source>
</evidence>
<dbReference type="AlphaFoldDB" id="A0A6N8J9S7"/>
<comment type="caution">
    <text evidence="1">The sequence shown here is derived from an EMBL/GenBank/DDBJ whole genome shotgun (WGS) entry which is preliminary data.</text>
</comment>
<dbReference type="RefSeq" id="WP_157300679.1">
    <property type="nucleotide sequence ID" value="NZ_BAAAZB010000005.1"/>
</dbReference>
<name>A0A6N8J9S7_9BACT</name>